<organism evidence="2 3">
    <name type="scientific">Corynebacterium cystitidis DSM 20524</name>
    <dbReference type="NCBI Taxonomy" id="1121357"/>
    <lineage>
        <taxon>Bacteria</taxon>
        <taxon>Bacillati</taxon>
        <taxon>Actinomycetota</taxon>
        <taxon>Actinomycetes</taxon>
        <taxon>Mycobacteriales</taxon>
        <taxon>Corynebacteriaceae</taxon>
        <taxon>Corynebacterium</taxon>
    </lineage>
</organism>
<feature type="region of interest" description="Disordered" evidence="1">
    <location>
        <begin position="1"/>
        <end position="28"/>
    </location>
</feature>
<accession>A0A1H9WN47</accession>
<dbReference type="RefSeq" id="WP_092261153.1">
    <property type="nucleotide sequence ID" value="NZ_CP047199.1"/>
</dbReference>
<protein>
    <recommendedName>
        <fullName evidence="4">Helix-turn-helix</fullName>
    </recommendedName>
</protein>
<dbReference type="EMBL" id="FOGQ01000027">
    <property type="protein sequence ID" value="SES35117.1"/>
    <property type="molecule type" value="Genomic_DNA"/>
</dbReference>
<name>A0A1H9WN47_9CORY</name>
<evidence type="ECO:0008006" key="4">
    <source>
        <dbReference type="Google" id="ProtNLM"/>
    </source>
</evidence>
<dbReference type="Proteomes" id="UP000198929">
    <property type="component" value="Unassembled WGS sequence"/>
</dbReference>
<evidence type="ECO:0000256" key="1">
    <source>
        <dbReference type="SAM" id="MobiDB-lite"/>
    </source>
</evidence>
<dbReference type="AlphaFoldDB" id="A0A1H9WN47"/>
<reference evidence="3" key="1">
    <citation type="submission" date="2016-10" db="EMBL/GenBank/DDBJ databases">
        <authorList>
            <person name="Varghese N."/>
            <person name="Submissions S."/>
        </authorList>
    </citation>
    <scope>NUCLEOTIDE SEQUENCE [LARGE SCALE GENOMIC DNA]</scope>
    <source>
        <strain evidence="3">DSM 20524</strain>
    </source>
</reference>
<proteinExistence type="predicted"/>
<evidence type="ECO:0000313" key="2">
    <source>
        <dbReference type="EMBL" id="SES35117.1"/>
    </source>
</evidence>
<keyword evidence="3" id="KW-1185">Reference proteome</keyword>
<sequence>MTTPPPKRGRTRRQTPRELYPDWPNDTTAEGAHGIVQDFVSNLATFVESATAAGTSQAELCRQAGVVKSVLTKVLQGDVWPDSVTVAKFETVARRRLWTGPRPE</sequence>
<gene>
    <name evidence="2" type="ORF">SAMN05661109_02818</name>
</gene>
<evidence type="ECO:0000313" key="3">
    <source>
        <dbReference type="Proteomes" id="UP000198929"/>
    </source>
</evidence>